<feature type="region of interest" description="Disordered" evidence="6">
    <location>
        <begin position="63"/>
        <end position="160"/>
    </location>
</feature>
<evidence type="ECO:0000256" key="6">
    <source>
        <dbReference type="SAM" id="MobiDB-lite"/>
    </source>
</evidence>
<feature type="transmembrane region" description="Helical" evidence="7">
    <location>
        <begin position="547"/>
        <end position="566"/>
    </location>
</feature>
<evidence type="ECO:0000313" key="9">
    <source>
        <dbReference type="EMBL" id="KAG4424143.1"/>
    </source>
</evidence>
<dbReference type="FunFam" id="1.20.1250.20:FF:000082">
    <property type="entry name" value="MFS multidrug transporter, putative"/>
    <property type="match status" value="1"/>
</dbReference>
<keyword evidence="10" id="KW-1185">Reference proteome</keyword>
<accession>A0A8H7WG75</accession>
<dbReference type="SUPFAM" id="SSF103473">
    <property type="entry name" value="MFS general substrate transporter"/>
    <property type="match status" value="1"/>
</dbReference>
<evidence type="ECO:0000313" key="10">
    <source>
        <dbReference type="Proteomes" id="UP000664132"/>
    </source>
</evidence>
<feature type="transmembrane region" description="Helical" evidence="7">
    <location>
        <begin position="605"/>
        <end position="633"/>
    </location>
</feature>
<dbReference type="PROSITE" id="PS50850">
    <property type="entry name" value="MFS"/>
    <property type="match status" value="1"/>
</dbReference>
<comment type="subcellular location">
    <subcellularLocation>
        <location evidence="1">Membrane</location>
        <topology evidence="1">Multi-pass membrane protein</topology>
    </subcellularLocation>
</comment>
<comment type="similarity">
    <text evidence="2">Belongs to the major facilitator superfamily.</text>
</comment>
<evidence type="ECO:0000259" key="8">
    <source>
        <dbReference type="PROSITE" id="PS50850"/>
    </source>
</evidence>
<keyword evidence="4 7" id="KW-1133">Transmembrane helix</keyword>
<feature type="transmembrane region" description="Helical" evidence="7">
    <location>
        <begin position="572"/>
        <end position="593"/>
    </location>
</feature>
<feature type="transmembrane region" description="Helical" evidence="7">
    <location>
        <begin position="321"/>
        <end position="340"/>
    </location>
</feature>
<organism evidence="9 10">
    <name type="scientific">Cadophora malorum</name>
    <dbReference type="NCBI Taxonomy" id="108018"/>
    <lineage>
        <taxon>Eukaryota</taxon>
        <taxon>Fungi</taxon>
        <taxon>Dikarya</taxon>
        <taxon>Ascomycota</taxon>
        <taxon>Pezizomycotina</taxon>
        <taxon>Leotiomycetes</taxon>
        <taxon>Helotiales</taxon>
        <taxon>Ploettnerulaceae</taxon>
        <taxon>Cadophora</taxon>
    </lineage>
</organism>
<dbReference type="GO" id="GO:0022857">
    <property type="term" value="F:transmembrane transporter activity"/>
    <property type="evidence" value="ECO:0007669"/>
    <property type="project" value="InterPro"/>
</dbReference>
<dbReference type="PANTHER" id="PTHR23502">
    <property type="entry name" value="MAJOR FACILITATOR SUPERFAMILY"/>
    <property type="match status" value="1"/>
</dbReference>
<dbReference type="AlphaFoldDB" id="A0A8H7WG75"/>
<sequence>MMSTEYFSGPWDKIVKTAVGDDNRFRLSWSMNLRSRPLSRYIIFLLEDMQSFLAYKRFEKHARDQYDRDKKRAEQLDRANAEINNDDAKNEKPRHRPSSVDDNSSDTEVPSHSQSPDSRDPEKAEQPGQEDHNDDSPSEDGIQRNDTLSTVRTNQSFGTRMGHAMTGIEVRELSEQLTKRRSRAVTRTNTNTNASFKDQPLREKVFVVGYESEKDKMNPHNWSLTTRIGATILIASIGFIVGFASSVDSAALPQAAEEFGVSEVAESLATGLFLIGFGFGALFAGPISETVGRNPVYIVTMAVYMIWIIASALAPNLGSQLVFRFLAGFFGSTPLTCAGGSISDLWDPMERVYAFPVFANAAFMGPIFGPIVGGFIAQSSLVSWRWCEWITLIISGLILVLVVLFQPETFAPILLKWKAKHLRKITGDDRYVAEVEIRADAFWTRLTHALYRPFLLTVREPIVILFALYLTVVYIILFTFLDGYTYIFGETYRFSEGITGLAFLGIAVGLCFASLLVPLIHKWAKRDLAAAQASRGPNARLPPEKRLWFAMFGAPAVPISLLWMGWTNYPSISYWSGLISSVMFGYGILCIFISSYQYIIDSYEMYAASALASLTLIRYVAAGAMTVVGIPFYKNVGVHWTLTILACISALMVPVPYVFYYYGPKIRSWSKYAPNKDDE</sequence>
<keyword evidence="5 7" id="KW-0472">Membrane</keyword>
<evidence type="ECO:0000256" key="1">
    <source>
        <dbReference type="ARBA" id="ARBA00004141"/>
    </source>
</evidence>
<feature type="compositionally biased region" description="Polar residues" evidence="6">
    <location>
        <begin position="100"/>
        <end position="116"/>
    </location>
</feature>
<dbReference type="CDD" id="cd17323">
    <property type="entry name" value="MFS_Tpo1_MDR_like"/>
    <property type="match status" value="1"/>
</dbReference>
<dbReference type="Gene3D" id="1.20.1250.20">
    <property type="entry name" value="MFS general substrate transporter like domains"/>
    <property type="match status" value="1"/>
</dbReference>
<dbReference type="InterPro" id="IPR036259">
    <property type="entry name" value="MFS_trans_sf"/>
</dbReference>
<feature type="transmembrane region" description="Helical" evidence="7">
    <location>
        <begin position="501"/>
        <end position="520"/>
    </location>
</feature>
<feature type="compositionally biased region" description="Basic and acidic residues" evidence="6">
    <location>
        <begin position="63"/>
        <end position="91"/>
    </location>
</feature>
<evidence type="ECO:0000256" key="2">
    <source>
        <dbReference type="ARBA" id="ARBA00008335"/>
    </source>
</evidence>
<feature type="transmembrane region" description="Helical" evidence="7">
    <location>
        <begin position="462"/>
        <end position="481"/>
    </location>
</feature>
<evidence type="ECO:0000256" key="5">
    <source>
        <dbReference type="ARBA" id="ARBA00023136"/>
    </source>
</evidence>
<dbReference type="Pfam" id="PF07690">
    <property type="entry name" value="MFS_1"/>
    <property type="match status" value="1"/>
</dbReference>
<feature type="compositionally biased region" description="Polar residues" evidence="6">
    <location>
        <begin position="144"/>
        <end position="158"/>
    </location>
</feature>
<feature type="transmembrane region" description="Helical" evidence="7">
    <location>
        <begin position="264"/>
        <end position="284"/>
    </location>
</feature>
<protein>
    <recommendedName>
        <fullName evidence="8">Major facilitator superfamily (MFS) profile domain-containing protein</fullName>
    </recommendedName>
</protein>
<dbReference type="InterPro" id="IPR020846">
    <property type="entry name" value="MFS_dom"/>
</dbReference>
<evidence type="ECO:0000256" key="4">
    <source>
        <dbReference type="ARBA" id="ARBA00022989"/>
    </source>
</evidence>
<feature type="compositionally biased region" description="Basic and acidic residues" evidence="6">
    <location>
        <begin position="117"/>
        <end position="135"/>
    </location>
</feature>
<dbReference type="OrthoDB" id="3936150at2759"/>
<feature type="transmembrane region" description="Helical" evidence="7">
    <location>
        <begin position="224"/>
        <end position="244"/>
    </location>
</feature>
<gene>
    <name evidence="9" type="ORF">IFR04_002697</name>
</gene>
<feature type="transmembrane region" description="Helical" evidence="7">
    <location>
        <begin position="389"/>
        <end position="415"/>
    </location>
</feature>
<feature type="transmembrane region" description="Helical" evidence="7">
    <location>
        <begin position="296"/>
        <end position="315"/>
    </location>
</feature>
<dbReference type="InterPro" id="IPR011701">
    <property type="entry name" value="MFS"/>
</dbReference>
<dbReference type="GO" id="GO:0005886">
    <property type="term" value="C:plasma membrane"/>
    <property type="evidence" value="ECO:0007669"/>
    <property type="project" value="TreeGrafter"/>
</dbReference>
<evidence type="ECO:0000256" key="3">
    <source>
        <dbReference type="ARBA" id="ARBA00022692"/>
    </source>
</evidence>
<dbReference type="Proteomes" id="UP000664132">
    <property type="component" value="Unassembled WGS sequence"/>
</dbReference>
<keyword evidence="3 7" id="KW-0812">Transmembrane</keyword>
<evidence type="ECO:0000256" key="7">
    <source>
        <dbReference type="SAM" id="Phobius"/>
    </source>
</evidence>
<proteinExistence type="inferred from homology"/>
<comment type="caution">
    <text evidence="9">The sequence shown here is derived from an EMBL/GenBank/DDBJ whole genome shotgun (WGS) entry which is preliminary data.</text>
</comment>
<dbReference type="EMBL" id="JAFJYH010000024">
    <property type="protein sequence ID" value="KAG4424143.1"/>
    <property type="molecule type" value="Genomic_DNA"/>
</dbReference>
<feature type="transmembrane region" description="Helical" evidence="7">
    <location>
        <begin position="639"/>
        <end position="662"/>
    </location>
</feature>
<dbReference type="PANTHER" id="PTHR23502:SF47">
    <property type="entry name" value="MAJOR FACILITATOR SUPERFAMILY (MFS) PROFILE DOMAIN-CONTAINING PROTEIN-RELATED"/>
    <property type="match status" value="1"/>
</dbReference>
<reference evidence="9" key="1">
    <citation type="submission" date="2021-02" db="EMBL/GenBank/DDBJ databases">
        <title>Genome sequence Cadophora malorum strain M34.</title>
        <authorList>
            <person name="Stefanovic E."/>
            <person name="Vu D."/>
            <person name="Scully C."/>
            <person name="Dijksterhuis J."/>
            <person name="Roader J."/>
            <person name="Houbraken J."/>
        </authorList>
    </citation>
    <scope>NUCLEOTIDE SEQUENCE</scope>
    <source>
        <strain evidence="9">M34</strain>
    </source>
</reference>
<feature type="transmembrane region" description="Helical" evidence="7">
    <location>
        <begin position="352"/>
        <end position="377"/>
    </location>
</feature>
<name>A0A8H7WG75_9HELO</name>
<feature type="domain" description="Major facilitator superfamily (MFS) profile" evidence="8">
    <location>
        <begin position="230"/>
        <end position="667"/>
    </location>
</feature>